<evidence type="ECO:0000256" key="1">
    <source>
        <dbReference type="SAM" id="MobiDB-lite"/>
    </source>
</evidence>
<evidence type="ECO:0000313" key="2">
    <source>
        <dbReference type="EMBL" id="KAL2063731.1"/>
    </source>
</evidence>
<keyword evidence="3" id="KW-1185">Reference proteome</keyword>
<reference evidence="2 3" key="1">
    <citation type="journal article" date="2024" name="Commun. Biol.">
        <title>Comparative genomic analysis of thermophilic fungi reveals convergent evolutionary adaptations and gene losses.</title>
        <authorList>
            <person name="Steindorff A.S."/>
            <person name="Aguilar-Pontes M.V."/>
            <person name="Robinson A.J."/>
            <person name="Andreopoulos B."/>
            <person name="LaButti K."/>
            <person name="Kuo A."/>
            <person name="Mondo S."/>
            <person name="Riley R."/>
            <person name="Otillar R."/>
            <person name="Haridas S."/>
            <person name="Lipzen A."/>
            <person name="Grimwood J."/>
            <person name="Schmutz J."/>
            <person name="Clum A."/>
            <person name="Reid I.D."/>
            <person name="Moisan M.C."/>
            <person name="Butler G."/>
            <person name="Nguyen T.T.M."/>
            <person name="Dewar K."/>
            <person name="Conant G."/>
            <person name="Drula E."/>
            <person name="Henrissat B."/>
            <person name="Hansel C."/>
            <person name="Singer S."/>
            <person name="Hutchinson M.I."/>
            <person name="de Vries R.P."/>
            <person name="Natvig D.O."/>
            <person name="Powell A.J."/>
            <person name="Tsang A."/>
            <person name="Grigoriev I.V."/>
        </authorList>
    </citation>
    <scope>NUCLEOTIDE SEQUENCE [LARGE SCALE GENOMIC DNA]</scope>
    <source>
        <strain evidence="2 3">CBS 494.80</strain>
    </source>
</reference>
<evidence type="ECO:0000313" key="3">
    <source>
        <dbReference type="Proteomes" id="UP001595075"/>
    </source>
</evidence>
<protein>
    <submittedName>
        <fullName evidence="2">Uncharacterized protein</fullName>
    </submittedName>
</protein>
<comment type="caution">
    <text evidence="2">The sequence shown here is derived from an EMBL/GenBank/DDBJ whole genome shotgun (WGS) entry which is preliminary data.</text>
</comment>
<sequence length="707" mass="78177">MAPNKMAPKTAVTSGGHGNISNPAIKAIVPDDDDDDNNIDKKVPPKRTNARIYPTRKILPLARRYGIQRQTFDAKTGKPSISAQERIKTQADRVLHQLESLPAGPFGPTHQMIIASNLALVQGVTADTIAERKEAERKRREIIGSVRKELELTNPEFVPGDEGGLIAHGSAGRGGKKRKRSASDPKDAAAEGRKVAAKRVRLDALGERQIQEPVDFVKLTPLPTRIDYPMHPSTDRPDSWFEHNFWELYRQVEAICEHYYGVHDIPITSEPWLECKMTPEFVRWAEQVVEPNPRMGSWDELLRDKESRKWFVMAILVKVFKVKIFDSLMFGAQKEELKLLHQVDKAFLGREGFQREDVRSKAISTILGHSSVPALFYPHVATLTAQIAIMLSPLTTYLYSFPPPASHALPIPTLPSFYQSLHNLVSQAAYLSLCVKLTPSIIQIHDIRAGEKWHPDDMGSLSTDSYVDSKNMIHEDFKQEVHNLKAFTSRLESQMESLLPPLPGGAQTVKCKEAVKAFEKYNAILAEKMQSPPTYTHRALVKISVWPVVRRYAPGDEDEYSDQSIPLREKDGFRIFLINKGAVVPYYGRDVKRVEEYSTLPEWIAMKKRQKGEGGLGWGEGGENLFRILRAAGVVGAVGTAAWAADGATGGFASAGVGALVGGAGSLVGVVGGGVKGLGIGGLRNVVEGGWENVQSLVDLGSHIQWR</sequence>
<feature type="compositionally biased region" description="Basic and acidic residues" evidence="1">
    <location>
        <begin position="181"/>
        <end position="194"/>
    </location>
</feature>
<accession>A0ABR4C1D6</accession>
<organism evidence="2 3">
    <name type="scientific">Oculimacula yallundae</name>
    <dbReference type="NCBI Taxonomy" id="86028"/>
    <lineage>
        <taxon>Eukaryota</taxon>
        <taxon>Fungi</taxon>
        <taxon>Dikarya</taxon>
        <taxon>Ascomycota</taxon>
        <taxon>Pezizomycotina</taxon>
        <taxon>Leotiomycetes</taxon>
        <taxon>Helotiales</taxon>
        <taxon>Ploettnerulaceae</taxon>
        <taxon>Oculimacula</taxon>
    </lineage>
</organism>
<feature type="region of interest" description="Disordered" evidence="1">
    <location>
        <begin position="161"/>
        <end position="194"/>
    </location>
</feature>
<proteinExistence type="predicted"/>
<dbReference type="EMBL" id="JAZHXI010000015">
    <property type="protein sequence ID" value="KAL2063731.1"/>
    <property type="molecule type" value="Genomic_DNA"/>
</dbReference>
<feature type="region of interest" description="Disordered" evidence="1">
    <location>
        <begin position="1"/>
        <end position="45"/>
    </location>
</feature>
<gene>
    <name evidence="2" type="ORF">VTL71DRAFT_5536</name>
</gene>
<name>A0ABR4C1D6_9HELO</name>
<dbReference type="Proteomes" id="UP001595075">
    <property type="component" value="Unassembled WGS sequence"/>
</dbReference>